<keyword evidence="2" id="KW-1185">Reference proteome</keyword>
<dbReference type="PANTHER" id="PTHR21192:SF2">
    <property type="entry name" value="NADH DEHYDROGENASE [UBIQUINONE] 1 ALPHA SUBCOMPLEX ASSEMBLY FACTOR 3"/>
    <property type="match status" value="1"/>
</dbReference>
<dbReference type="InterPro" id="IPR007523">
    <property type="entry name" value="NDUFAF3/AAMDC"/>
</dbReference>
<dbReference type="InterPro" id="IPR036748">
    <property type="entry name" value="MTH938-like_sf"/>
</dbReference>
<dbReference type="Gene3D" id="3.40.1230.10">
    <property type="entry name" value="MTH938-like"/>
    <property type="match status" value="1"/>
</dbReference>
<gene>
    <name evidence="1" type="ORF">FU658_02515</name>
</gene>
<evidence type="ECO:0000313" key="2">
    <source>
        <dbReference type="Proteomes" id="UP000321248"/>
    </source>
</evidence>
<dbReference type="Pfam" id="PF04430">
    <property type="entry name" value="DUF498"/>
    <property type="match status" value="1"/>
</dbReference>
<dbReference type="EMBL" id="VRTS01000001">
    <property type="protein sequence ID" value="TXK65955.1"/>
    <property type="molecule type" value="Genomic_DNA"/>
</dbReference>
<dbReference type="OrthoDB" id="9800373at2"/>
<proteinExistence type="predicted"/>
<dbReference type="RefSeq" id="WP_147890628.1">
    <property type="nucleotide sequence ID" value="NZ_VRTS01000001.1"/>
</dbReference>
<accession>A0A5C8L132</accession>
<evidence type="ECO:0008006" key="3">
    <source>
        <dbReference type="Google" id="ProtNLM"/>
    </source>
</evidence>
<dbReference type="CDD" id="cd05560">
    <property type="entry name" value="Xcc1710_like"/>
    <property type="match status" value="1"/>
</dbReference>
<evidence type="ECO:0000313" key="1">
    <source>
        <dbReference type="EMBL" id="TXK65955.1"/>
    </source>
</evidence>
<dbReference type="Proteomes" id="UP000321248">
    <property type="component" value="Unassembled WGS sequence"/>
</dbReference>
<organism evidence="1 2">
    <name type="scientific">Alkalisalibacterium limincola</name>
    <dbReference type="NCBI Taxonomy" id="2699169"/>
    <lineage>
        <taxon>Bacteria</taxon>
        <taxon>Pseudomonadati</taxon>
        <taxon>Pseudomonadota</taxon>
        <taxon>Gammaproteobacteria</taxon>
        <taxon>Lysobacterales</taxon>
        <taxon>Lysobacteraceae</taxon>
        <taxon>Alkalisalibacterium</taxon>
    </lineage>
</organism>
<protein>
    <recommendedName>
        <fullName evidence="3">Xcc1710-like domain-containing protein</fullName>
    </recommendedName>
</protein>
<comment type="caution">
    <text evidence="1">The sequence shown here is derived from an EMBL/GenBank/DDBJ whole genome shotgun (WGS) entry which is preliminary data.</text>
</comment>
<dbReference type="SUPFAM" id="SSF64076">
    <property type="entry name" value="MTH938-like"/>
    <property type="match status" value="1"/>
</dbReference>
<reference evidence="1 2" key="1">
    <citation type="submission" date="2019-08" db="EMBL/GenBank/DDBJ databases">
        <authorList>
            <person name="Karlyshev A.V."/>
        </authorList>
    </citation>
    <scope>NUCLEOTIDE SEQUENCE [LARGE SCALE GENOMIC DNA]</scope>
    <source>
        <strain evidence="1 2">Alg18-2.2</strain>
    </source>
</reference>
<sequence>MQLQQDSNPAGYVVRRVEAGTIEVNDRSLASSFIVYPSGLIEDWPPLDCPSLEPGHLEQALSLAPEVVLLGSGPVQRFPSQAVMAACLTRGVGIEVMDNAAAARTYNVLAAEGRSVVAAFLLPG</sequence>
<name>A0A5C8L132_9GAMM</name>
<dbReference type="PANTHER" id="PTHR21192">
    <property type="entry name" value="NUCLEAR PROTEIN E3-3"/>
    <property type="match status" value="1"/>
</dbReference>
<dbReference type="AlphaFoldDB" id="A0A5C8L132"/>